<evidence type="ECO:0000313" key="2">
    <source>
        <dbReference type="Proteomes" id="UP000075903"/>
    </source>
</evidence>
<protein>
    <submittedName>
        <fullName evidence="1">Uncharacterized protein</fullName>
    </submittedName>
</protein>
<reference evidence="1" key="1">
    <citation type="submission" date="2020-05" db="UniProtKB">
        <authorList>
            <consortium name="EnsemblMetazoa"/>
        </authorList>
    </citation>
    <scope>IDENTIFICATION</scope>
    <source>
        <strain evidence="1">MAF</strain>
    </source>
</reference>
<organism evidence="1 2">
    <name type="scientific">Anopheles merus</name>
    <name type="common">Mosquito</name>
    <dbReference type="NCBI Taxonomy" id="30066"/>
    <lineage>
        <taxon>Eukaryota</taxon>
        <taxon>Metazoa</taxon>
        <taxon>Ecdysozoa</taxon>
        <taxon>Arthropoda</taxon>
        <taxon>Hexapoda</taxon>
        <taxon>Insecta</taxon>
        <taxon>Pterygota</taxon>
        <taxon>Neoptera</taxon>
        <taxon>Endopterygota</taxon>
        <taxon>Diptera</taxon>
        <taxon>Nematocera</taxon>
        <taxon>Culicoidea</taxon>
        <taxon>Culicidae</taxon>
        <taxon>Anophelinae</taxon>
        <taxon>Anopheles</taxon>
    </lineage>
</organism>
<evidence type="ECO:0000313" key="1">
    <source>
        <dbReference type="EnsemblMetazoa" id="AMEM014628-PA"/>
    </source>
</evidence>
<dbReference type="VEuPathDB" id="VectorBase:AMEM014628"/>
<dbReference type="AlphaFoldDB" id="A0A182VGK8"/>
<dbReference type="Proteomes" id="UP000075903">
    <property type="component" value="Unassembled WGS sequence"/>
</dbReference>
<name>A0A182VGK8_ANOME</name>
<keyword evidence="2" id="KW-1185">Reference proteome</keyword>
<sequence>MAPLSCECSLHTRLLATSSLSSLIFSTLRISVHSFWLSLTRVVACVSISWHAVSSVDFSPSPCSARYPPYLGCVQPRLVVRFRCVDRVADLFRDRLYLFRTFPQQLAELVFRFLAGSDLAKAQDVPLIPLKPNASTGQQPTECEKD</sequence>
<dbReference type="EnsemblMetazoa" id="AMEM014628-RA">
    <property type="protein sequence ID" value="AMEM014628-PA"/>
    <property type="gene ID" value="AMEM014628"/>
</dbReference>
<accession>A0A182VGK8</accession>
<proteinExistence type="predicted"/>